<gene>
    <name evidence="1" type="ORF">AB0K40_41585</name>
</gene>
<evidence type="ECO:0000313" key="1">
    <source>
        <dbReference type="EMBL" id="MEV4292037.1"/>
    </source>
</evidence>
<dbReference type="EMBL" id="JBFARM010000016">
    <property type="protein sequence ID" value="MEV4292037.1"/>
    <property type="molecule type" value="Genomic_DNA"/>
</dbReference>
<sequence length="675" mass="71413">MNEAPENVRLVGGEMLLWSDMADMSGGVTDWRGAALELIRRMVPASGKVLLVGPHPETVVDEVVAQAGLTGEAPTARAGLTGEAPKAGLTGEALTAQAGLTGEAPAARAGRVANDIAAQAGMAGKVPIAQVGVVGEVPIAQVGVVGEVPIDQVGLVGEAPTTQIGVVGEALTAQPGLLGETSTAQAALSVDETTLTPLAGRVAVLVRSYPDACALAERHPALDVFCGRLEAFAADEPYDLVLALDGLLRTHSAEAPAASWAESLDALSALVAPGGRLVLGVHNDLGVDRILEARPADRDGGDDQWAPHGFDPSYPSGPGALDAALESAGLSVQRCYAAYPARQAPRALLAREALAFDLPDALAFPLGARDGDRMLVADPLRLTRLVFRHRLGEELAPAWLAVTVRPPLLTKERSDAEERSYPALPLGLVQEGGTLYELTHTGLRRLPDGGERPIPAGRVLEEILVEACAREDTAAVRELLTALADWVEDGGDAAAATDSLVYDGVRFAPIGDLQGPAVPPDPRIVLCRILLRFAVRLQAAGHHHPWPWPLDADELTLTLCGMAGRSCDPGDLDRARKLDAELGQPAEPAGHAPTYRDLLGARDRLADQLTAALARIARLETKLSYRERELVRAKGKLRRTQRKATAYRRTLGYRLSRRLARPRRVAKKVIRLLSG</sequence>
<dbReference type="Gene3D" id="3.40.50.150">
    <property type="entry name" value="Vaccinia Virus protein VP39"/>
    <property type="match status" value="1"/>
</dbReference>
<dbReference type="RefSeq" id="WP_364461478.1">
    <property type="nucleotide sequence ID" value="NZ_JBFARM010000016.1"/>
</dbReference>
<dbReference type="SUPFAM" id="SSF53335">
    <property type="entry name" value="S-adenosyl-L-methionine-dependent methyltransferases"/>
    <property type="match status" value="1"/>
</dbReference>
<accession>A0ABV3HHM2</accession>
<protein>
    <recommendedName>
        <fullName evidence="3">Class I SAM-dependent methyltransferase</fullName>
    </recommendedName>
</protein>
<proteinExistence type="predicted"/>
<reference evidence="1 2" key="1">
    <citation type="submission" date="2024-06" db="EMBL/GenBank/DDBJ databases">
        <title>The Natural Products Discovery Center: Release of the First 8490 Sequenced Strains for Exploring Actinobacteria Biosynthetic Diversity.</title>
        <authorList>
            <person name="Kalkreuter E."/>
            <person name="Kautsar S.A."/>
            <person name="Yang D."/>
            <person name="Bader C.D."/>
            <person name="Teijaro C.N."/>
            <person name="Fluegel L."/>
            <person name="Davis C.M."/>
            <person name="Simpson J.R."/>
            <person name="Lauterbach L."/>
            <person name="Steele A.D."/>
            <person name="Gui C."/>
            <person name="Meng S."/>
            <person name="Li G."/>
            <person name="Viehrig K."/>
            <person name="Ye F."/>
            <person name="Su P."/>
            <person name="Kiefer A.F."/>
            <person name="Nichols A."/>
            <person name="Cepeda A.J."/>
            <person name="Yan W."/>
            <person name="Fan B."/>
            <person name="Jiang Y."/>
            <person name="Adhikari A."/>
            <person name="Zheng C.-J."/>
            <person name="Schuster L."/>
            <person name="Cowan T.M."/>
            <person name="Smanski M.J."/>
            <person name="Chevrette M.G."/>
            <person name="De Carvalho L.P.S."/>
            <person name="Shen B."/>
        </authorList>
    </citation>
    <scope>NUCLEOTIDE SEQUENCE [LARGE SCALE GENOMIC DNA]</scope>
    <source>
        <strain evidence="1 2">NPDC049574</strain>
    </source>
</reference>
<evidence type="ECO:0008006" key="3">
    <source>
        <dbReference type="Google" id="ProtNLM"/>
    </source>
</evidence>
<evidence type="ECO:0000313" key="2">
    <source>
        <dbReference type="Proteomes" id="UP001552427"/>
    </source>
</evidence>
<dbReference type="Proteomes" id="UP001552427">
    <property type="component" value="Unassembled WGS sequence"/>
</dbReference>
<keyword evidence="2" id="KW-1185">Reference proteome</keyword>
<name>A0ABV3HHM2_9ACTN</name>
<comment type="caution">
    <text evidence="1">The sequence shown here is derived from an EMBL/GenBank/DDBJ whole genome shotgun (WGS) entry which is preliminary data.</text>
</comment>
<organism evidence="1 2">
    <name type="scientific">Nonomuraea bangladeshensis</name>
    <dbReference type="NCBI Taxonomy" id="404385"/>
    <lineage>
        <taxon>Bacteria</taxon>
        <taxon>Bacillati</taxon>
        <taxon>Actinomycetota</taxon>
        <taxon>Actinomycetes</taxon>
        <taxon>Streptosporangiales</taxon>
        <taxon>Streptosporangiaceae</taxon>
        <taxon>Nonomuraea</taxon>
    </lineage>
</organism>
<dbReference type="InterPro" id="IPR029063">
    <property type="entry name" value="SAM-dependent_MTases_sf"/>
</dbReference>